<keyword evidence="5" id="KW-0235">DNA replication</keyword>
<comment type="caution">
    <text evidence="7">The sequence shown here is derived from an EMBL/GenBank/DDBJ whole genome shotgun (WGS) entry which is preliminary data.</text>
</comment>
<evidence type="ECO:0000256" key="2">
    <source>
        <dbReference type="ARBA" id="ARBA00022457"/>
    </source>
</evidence>
<sequence length="426" mass="47886">MSNVQDYYPSNGRVVLHLDMNAFYCSVHSADEPELYKGKATAVAGSVEKRKGIIVTCSYEARALGIRTGMTVREAQRIAPDLILISPNFELYRQYSKGFMKIAYQYTPIIEQVSIDECYLDITGSKLFGTPLEIAQMIQMKIAQELCLPCSIGIAPNKLLAKMASDMKKPNGITILRRRDVPDVLWPKPCQDLFGIGAKTSEKLKKLHIHKIGELAKADEQLLLKTFGVMGSWLKDAANGLDHSPVKSERERSKSIGHTTTLPADLTHIDDINRVLLNLSDQTTRRLRHQRLVASTVQITIRRPDMSTITRSFTLPTPTQSMEEVYKHAQRLFVQHWAMGEPVRLLGVTLQNLVAEREAAIQLDLFSYEEEPKKEALTKVMDQLRDKFGEGAVLTAGMLTDDPSSLIRNKKIRGTSLEKLNSIDFE</sequence>
<dbReference type="Pfam" id="PF11799">
    <property type="entry name" value="IMS_C"/>
    <property type="match status" value="1"/>
</dbReference>
<evidence type="ECO:0000256" key="3">
    <source>
        <dbReference type="ARBA" id="ARBA00022695"/>
    </source>
</evidence>
<dbReference type="InterPro" id="IPR017961">
    <property type="entry name" value="DNA_pol_Y-fam_little_finger"/>
</dbReference>
<dbReference type="CDD" id="cd03586">
    <property type="entry name" value="PolY_Pol_IV_kappa"/>
    <property type="match status" value="1"/>
</dbReference>
<evidence type="ECO:0000256" key="4">
    <source>
        <dbReference type="ARBA" id="ARBA00022932"/>
    </source>
</evidence>
<dbReference type="Gene3D" id="3.30.1490.100">
    <property type="entry name" value="DNA polymerase, Y-family, little finger domain"/>
    <property type="match status" value="1"/>
</dbReference>
<dbReference type="Gene3D" id="3.30.70.270">
    <property type="match status" value="1"/>
</dbReference>
<dbReference type="SUPFAM" id="SSF100879">
    <property type="entry name" value="Lesion bypass DNA polymerase (Y-family), little finger domain"/>
    <property type="match status" value="1"/>
</dbReference>
<comment type="subcellular location">
    <subcellularLocation>
        <location evidence="5">Cytoplasm</location>
    </subcellularLocation>
</comment>
<dbReference type="Gene3D" id="1.10.150.20">
    <property type="entry name" value="5' to 3' exonuclease, C-terminal subdomain"/>
    <property type="match status" value="1"/>
</dbReference>
<dbReference type="NCBIfam" id="NF002677">
    <property type="entry name" value="PRK02406.1"/>
    <property type="match status" value="1"/>
</dbReference>
<feature type="binding site" evidence="5">
    <location>
        <position position="116"/>
    </location>
    <ligand>
        <name>Mg(2+)</name>
        <dbReference type="ChEBI" id="CHEBI:18420"/>
    </ligand>
</feature>
<gene>
    <name evidence="5" type="primary">dinB</name>
    <name evidence="7" type="ORF">ACFP56_07675</name>
</gene>
<comment type="subunit">
    <text evidence="5">Monomer.</text>
</comment>
<name>A0ABW1V173_9BACL</name>
<feature type="active site" evidence="5">
    <location>
        <position position="117"/>
    </location>
</feature>
<keyword evidence="5" id="KW-0238">DNA-binding</keyword>
<dbReference type="InterPro" id="IPR050116">
    <property type="entry name" value="DNA_polymerase-Y"/>
</dbReference>
<keyword evidence="4 5" id="KW-0239">DNA-directed DNA polymerase</keyword>
<keyword evidence="5" id="KW-0963">Cytoplasm</keyword>
<evidence type="ECO:0000313" key="7">
    <source>
        <dbReference type="EMBL" id="MFC6332502.1"/>
    </source>
</evidence>
<dbReference type="InterPro" id="IPR024728">
    <property type="entry name" value="PolY_HhH_motif"/>
</dbReference>
<keyword evidence="5" id="KW-0234">DNA repair</keyword>
<dbReference type="PANTHER" id="PTHR11076:SF33">
    <property type="entry name" value="DNA POLYMERASE KAPPA"/>
    <property type="match status" value="1"/>
</dbReference>
<feature type="domain" description="UmuC" evidence="6">
    <location>
        <begin position="15"/>
        <end position="197"/>
    </location>
</feature>
<dbReference type="InterPro" id="IPR043128">
    <property type="entry name" value="Rev_trsase/Diguanyl_cyclase"/>
</dbReference>
<dbReference type="RefSeq" id="WP_379232937.1">
    <property type="nucleotide sequence ID" value="NZ_JBHSTE010000002.1"/>
</dbReference>
<dbReference type="Pfam" id="PF00817">
    <property type="entry name" value="IMS"/>
    <property type="match status" value="1"/>
</dbReference>
<keyword evidence="5" id="KW-0479">Metal-binding</keyword>
<organism evidence="7 8">
    <name type="scientific">Paenibacillus septentrionalis</name>
    <dbReference type="NCBI Taxonomy" id="429342"/>
    <lineage>
        <taxon>Bacteria</taxon>
        <taxon>Bacillati</taxon>
        <taxon>Bacillota</taxon>
        <taxon>Bacilli</taxon>
        <taxon>Bacillales</taxon>
        <taxon>Paenibacillaceae</taxon>
        <taxon>Paenibacillus</taxon>
    </lineage>
</organism>
<dbReference type="InterPro" id="IPR036775">
    <property type="entry name" value="DNA_pol_Y-fam_lit_finger_sf"/>
</dbReference>
<reference evidence="8" key="1">
    <citation type="journal article" date="2019" name="Int. J. Syst. Evol. Microbiol.">
        <title>The Global Catalogue of Microorganisms (GCM) 10K type strain sequencing project: providing services to taxonomists for standard genome sequencing and annotation.</title>
        <authorList>
            <consortium name="The Broad Institute Genomics Platform"/>
            <consortium name="The Broad Institute Genome Sequencing Center for Infectious Disease"/>
            <person name="Wu L."/>
            <person name="Ma J."/>
        </authorList>
    </citation>
    <scope>NUCLEOTIDE SEQUENCE [LARGE SCALE GENOMIC DNA]</scope>
    <source>
        <strain evidence="8">PCU 280</strain>
    </source>
</reference>
<dbReference type="PROSITE" id="PS50173">
    <property type="entry name" value="UMUC"/>
    <property type="match status" value="1"/>
</dbReference>
<keyword evidence="5 7" id="KW-0808">Transferase</keyword>
<dbReference type="EC" id="2.7.7.7" evidence="5"/>
<evidence type="ECO:0000256" key="1">
    <source>
        <dbReference type="ARBA" id="ARBA00010945"/>
    </source>
</evidence>
<keyword evidence="5" id="KW-0460">Magnesium</keyword>
<protein>
    <recommendedName>
        <fullName evidence="5">DNA polymerase IV</fullName>
        <shortName evidence="5">Pol IV</shortName>
        <ecNumber evidence="5">2.7.7.7</ecNumber>
    </recommendedName>
</protein>
<comment type="similarity">
    <text evidence="1 5">Belongs to the DNA polymerase type-Y family.</text>
</comment>
<dbReference type="InterPro" id="IPR043502">
    <property type="entry name" value="DNA/RNA_pol_sf"/>
</dbReference>
<feature type="binding site" evidence="5">
    <location>
        <position position="19"/>
    </location>
    <ligand>
        <name>Mg(2+)</name>
        <dbReference type="ChEBI" id="CHEBI:18420"/>
    </ligand>
</feature>
<accession>A0ABW1V173</accession>
<keyword evidence="8" id="KW-1185">Reference proteome</keyword>
<dbReference type="SUPFAM" id="SSF56672">
    <property type="entry name" value="DNA/RNA polymerases"/>
    <property type="match status" value="1"/>
</dbReference>
<dbReference type="HAMAP" id="MF_01113">
    <property type="entry name" value="DNApol_IV"/>
    <property type="match status" value="1"/>
</dbReference>
<dbReference type="InterPro" id="IPR022880">
    <property type="entry name" value="DNApol_IV"/>
</dbReference>
<evidence type="ECO:0000259" key="6">
    <source>
        <dbReference type="PROSITE" id="PS50173"/>
    </source>
</evidence>
<feature type="site" description="Substrate discrimination" evidence="5">
    <location>
        <position position="24"/>
    </location>
</feature>
<dbReference type="EMBL" id="JBHSTE010000002">
    <property type="protein sequence ID" value="MFC6332502.1"/>
    <property type="molecule type" value="Genomic_DNA"/>
</dbReference>
<dbReference type="Pfam" id="PF11798">
    <property type="entry name" value="IMS_HHH"/>
    <property type="match status" value="1"/>
</dbReference>
<dbReference type="Proteomes" id="UP001596233">
    <property type="component" value="Unassembled WGS sequence"/>
</dbReference>
<evidence type="ECO:0000313" key="8">
    <source>
        <dbReference type="Proteomes" id="UP001596233"/>
    </source>
</evidence>
<comment type="function">
    <text evidence="5">Poorly processive, error-prone DNA polymerase involved in untargeted mutagenesis. Copies undamaged DNA at stalled replication forks, which arise in vivo from mismatched or misaligned primer ends. These misaligned primers can be extended by PolIV. Exhibits no 3'-5' exonuclease (proofreading) activity. May be involved in translesional synthesis, in conjunction with the beta clamp from PolIII.</text>
</comment>
<dbReference type="NCBIfam" id="NF002492">
    <property type="entry name" value="PRK01810.1"/>
    <property type="match status" value="1"/>
</dbReference>
<keyword evidence="3 5" id="KW-0548">Nucleotidyltransferase</keyword>
<proteinExistence type="inferred from homology"/>
<dbReference type="InterPro" id="IPR001126">
    <property type="entry name" value="UmuC"/>
</dbReference>
<dbReference type="Gene3D" id="3.40.1170.60">
    <property type="match status" value="1"/>
</dbReference>
<dbReference type="PANTHER" id="PTHR11076">
    <property type="entry name" value="DNA REPAIR POLYMERASE UMUC / TRANSFERASE FAMILY MEMBER"/>
    <property type="match status" value="1"/>
</dbReference>
<dbReference type="GO" id="GO:0003887">
    <property type="term" value="F:DNA-directed DNA polymerase activity"/>
    <property type="evidence" value="ECO:0007669"/>
    <property type="project" value="UniProtKB-EC"/>
</dbReference>
<comment type="catalytic activity">
    <reaction evidence="5">
        <text>DNA(n) + a 2'-deoxyribonucleoside 5'-triphosphate = DNA(n+1) + diphosphate</text>
        <dbReference type="Rhea" id="RHEA:22508"/>
        <dbReference type="Rhea" id="RHEA-COMP:17339"/>
        <dbReference type="Rhea" id="RHEA-COMP:17340"/>
        <dbReference type="ChEBI" id="CHEBI:33019"/>
        <dbReference type="ChEBI" id="CHEBI:61560"/>
        <dbReference type="ChEBI" id="CHEBI:173112"/>
        <dbReference type="EC" id="2.7.7.7"/>
    </reaction>
</comment>
<keyword evidence="2 5" id="KW-0515">Mutator protein</keyword>
<comment type="cofactor">
    <cofactor evidence="5">
        <name>Mg(2+)</name>
        <dbReference type="ChEBI" id="CHEBI:18420"/>
    </cofactor>
    <text evidence="5">Binds 2 magnesium ions per subunit.</text>
</comment>
<evidence type="ECO:0000256" key="5">
    <source>
        <dbReference type="HAMAP-Rule" id="MF_01113"/>
    </source>
</evidence>
<dbReference type="NCBIfam" id="NF002848">
    <property type="entry name" value="PRK03103.1"/>
    <property type="match status" value="1"/>
</dbReference>
<keyword evidence="5" id="KW-0227">DNA damage</keyword>